<evidence type="ECO:0000313" key="4">
    <source>
        <dbReference type="Proteomes" id="UP001215280"/>
    </source>
</evidence>
<evidence type="ECO:0000256" key="2">
    <source>
        <dbReference type="SAM" id="SignalP"/>
    </source>
</evidence>
<evidence type="ECO:0000313" key="3">
    <source>
        <dbReference type="EMBL" id="KAJ7737791.1"/>
    </source>
</evidence>
<proteinExistence type="predicted"/>
<comment type="caution">
    <text evidence="3">The sequence shown here is derived from an EMBL/GenBank/DDBJ whole genome shotgun (WGS) entry which is preliminary data.</text>
</comment>
<organism evidence="3 4">
    <name type="scientific">Mycena maculata</name>
    <dbReference type="NCBI Taxonomy" id="230809"/>
    <lineage>
        <taxon>Eukaryota</taxon>
        <taxon>Fungi</taxon>
        <taxon>Dikarya</taxon>
        <taxon>Basidiomycota</taxon>
        <taxon>Agaricomycotina</taxon>
        <taxon>Agaricomycetes</taxon>
        <taxon>Agaricomycetidae</taxon>
        <taxon>Agaricales</taxon>
        <taxon>Marasmiineae</taxon>
        <taxon>Mycenaceae</taxon>
        <taxon>Mycena</taxon>
    </lineage>
</organism>
<accession>A0AAD7I924</accession>
<keyword evidence="2" id="KW-0732">Signal</keyword>
<feature type="region of interest" description="Disordered" evidence="1">
    <location>
        <begin position="232"/>
        <end position="253"/>
    </location>
</feature>
<feature type="signal peptide" evidence="2">
    <location>
        <begin position="1"/>
        <end position="19"/>
    </location>
</feature>
<gene>
    <name evidence="3" type="ORF">DFH07DRAFT_841841</name>
</gene>
<keyword evidence="4" id="KW-1185">Reference proteome</keyword>
<dbReference type="AlphaFoldDB" id="A0AAD7I924"/>
<feature type="compositionally biased region" description="Polar residues" evidence="1">
    <location>
        <begin position="243"/>
        <end position="253"/>
    </location>
</feature>
<protein>
    <submittedName>
        <fullName evidence="3">Uncharacterized protein</fullName>
    </submittedName>
</protein>
<reference evidence="3" key="1">
    <citation type="submission" date="2023-03" db="EMBL/GenBank/DDBJ databases">
        <title>Massive genome expansion in bonnet fungi (Mycena s.s.) driven by repeated elements and novel gene families across ecological guilds.</title>
        <authorList>
            <consortium name="Lawrence Berkeley National Laboratory"/>
            <person name="Harder C.B."/>
            <person name="Miyauchi S."/>
            <person name="Viragh M."/>
            <person name="Kuo A."/>
            <person name="Thoen E."/>
            <person name="Andreopoulos B."/>
            <person name="Lu D."/>
            <person name="Skrede I."/>
            <person name="Drula E."/>
            <person name="Henrissat B."/>
            <person name="Morin E."/>
            <person name="Kohler A."/>
            <person name="Barry K."/>
            <person name="LaButti K."/>
            <person name="Morin E."/>
            <person name="Salamov A."/>
            <person name="Lipzen A."/>
            <person name="Mereny Z."/>
            <person name="Hegedus B."/>
            <person name="Baldrian P."/>
            <person name="Stursova M."/>
            <person name="Weitz H."/>
            <person name="Taylor A."/>
            <person name="Grigoriev I.V."/>
            <person name="Nagy L.G."/>
            <person name="Martin F."/>
            <person name="Kauserud H."/>
        </authorList>
    </citation>
    <scope>NUCLEOTIDE SEQUENCE</scope>
    <source>
        <strain evidence="3">CBHHK188m</strain>
    </source>
</reference>
<feature type="chain" id="PRO_5042257122" evidence="2">
    <location>
        <begin position="20"/>
        <end position="276"/>
    </location>
</feature>
<sequence>MQLQTLAALLALLVAQVAAQNATLPETPTQIHNVVYAVPEGQNIVQFAGTMRVPHLPHAGFYYLWPGLFLPNYGGVLQPVLSGATGQWSINSTWYYAITQDPAGQQDVQYVAFGVDEGDDVWFNMQKNDTWSITLAVPGTTKQSTNSFPMIEPAKADHIPYAVFEIELWSQVWDFGPLTFTNITIVSNGTSSSWCSDWPYASETTFQVSGVTSTVGNEQVTCSIQSMVLEQPGGNATAEPAPRTSQSTAAPSTGQRSAPLIYFACIMLSLPMLLLR</sequence>
<dbReference type="Proteomes" id="UP001215280">
    <property type="component" value="Unassembled WGS sequence"/>
</dbReference>
<dbReference type="EMBL" id="JARJLG010000141">
    <property type="protein sequence ID" value="KAJ7737791.1"/>
    <property type="molecule type" value="Genomic_DNA"/>
</dbReference>
<name>A0AAD7I924_9AGAR</name>
<evidence type="ECO:0000256" key="1">
    <source>
        <dbReference type="SAM" id="MobiDB-lite"/>
    </source>
</evidence>